<evidence type="ECO:0000313" key="2">
    <source>
        <dbReference type="Proteomes" id="UP000009872"/>
    </source>
</evidence>
<protein>
    <submittedName>
        <fullName evidence="1">Uncharacterized protein</fullName>
    </submittedName>
</protein>
<dbReference type="HOGENOM" id="CLU_2987101_0_0_10"/>
<dbReference type="EMBL" id="ADLF01000023">
    <property type="protein sequence ID" value="EKU88252.1"/>
    <property type="molecule type" value="Genomic_DNA"/>
</dbReference>
<accession>K9EBC4</accession>
<reference evidence="1 2" key="1">
    <citation type="submission" date="2012-09" db="EMBL/GenBank/DDBJ databases">
        <title>The Genome Sequence of Bacteroides oleiciplenus YIT 12058.</title>
        <authorList>
            <consortium name="The Broad Institute Genome Sequencing Platform"/>
            <person name="Earl A."/>
            <person name="Ward D."/>
            <person name="Feldgarden M."/>
            <person name="Gevers D."/>
            <person name="Morotomi M."/>
            <person name="Walker B."/>
            <person name="Young S.K."/>
            <person name="Zeng Q."/>
            <person name="Gargeya S."/>
            <person name="Fitzgerald M."/>
            <person name="Haas B."/>
            <person name="Abouelleil A."/>
            <person name="Alvarado L."/>
            <person name="Arachchi H.M."/>
            <person name="Berlin A.M."/>
            <person name="Chapman S.B."/>
            <person name="Goldberg J."/>
            <person name="Griggs A."/>
            <person name="Gujja S."/>
            <person name="Hansen M."/>
            <person name="Howarth C."/>
            <person name="Imamovic A."/>
            <person name="Larimer J."/>
            <person name="McCowen C."/>
            <person name="Montmayeur A."/>
            <person name="Murphy C."/>
            <person name="Neiman D."/>
            <person name="Pearson M."/>
            <person name="Priest M."/>
            <person name="Roberts A."/>
            <person name="Saif S."/>
            <person name="Shea T."/>
            <person name="Sisk P."/>
            <person name="Sykes S."/>
            <person name="Wortman J."/>
            <person name="Nusbaum C."/>
            <person name="Birren B."/>
        </authorList>
    </citation>
    <scope>NUCLEOTIDE SEQUENCE [LARGE SCALE GENOMIC DNA]</scope>
    <source>
        <strain evidence="1 2">YIT 12058</strain>
    </source>
</reference>
<keyword evidence="2" id="KW-1185">Reference proteome</keyword>
<comment type="caution">
    <text evidence="1">The sequence shown here is derived from an EMBL/GenBank/DDBJ whole genome shotgun (WGS) entry which is preliminary data.</text>
</comment>
<sequence>MLCVTHECVNRVEGLPPITNKMCVTRSKEKVGKYAPVRMYVRAHYYKRKCAFVRLTG</sequence>
<dbReference type="AlphaFoldDB" id="K9EBC4"/>
<evidence type="ECO:0000313" key="1">
    <source>
        <dbReference type="EMBL" id="EKU88252.1"/>
    </source>
</evidence>
<name>K9EBC4_9BACE</name>
<dbReference type="Proteomes" id="UP000009872">
    <property type="component" value="Unassembled WGS sequence"/>
</dbReference>
<proteinExistence type="predicted"/>
<gene>
    <name evidence="1" type="ORF">HMPREF9447_04998</name>
</gene>
<organism evidence="1 2">
    <name type="scientific">Bacteroides oleiciplenus YIT 12058</name>
    <dbReference type="NCBI Taxonomy" id="742727"/>
    <lineage>
        <taxon>Bacteria</taxon>
        <taxon>Pseudomonadati</taxon>
        <taxon>Bacteroidota</taxon>
        <taxon>Bacteroidia</taxon>
        <taxon>Bacteroidales</taxon>
        <taxon>Bacteroidaceae</taxon>
        <taxon>Bacteroides</taxon>
    </lineage>
</organism>